<dbReference type="PANTHER" id="PTHR31715">
    <property type="entry name" value="UREASE ACCESSORY PROTEIN G"/>
    <property type="match status" value="1"/>
</dbReference>
<dbReference type="GO" id="GO:0016151">
    <property type="term" value="F:nickel cation binding"/>
    <property type="evidence" value="ECO:0007669"/>
    <property type="project" value="InterPro"/>
</dbReference>
<dbReference type="STRING" id="109376.A0A0D3D6J8"/>
<reference evidence="1 2" key="1">
    <citation type="journal article" date="2014" name="Genome Biol.">
        <title>Transcriptome and methylome profiling reveals relics of genome dominance in the mesopolyploid Brassica oleracea.</title>
        <authorList>
            <person name="Parkin I.A."/>
            <person name="Koh C."/>
            <person name="Tang H."/>
            <person name="Robinson S.J."/>
            <person name="Kagale S."/>
            <person name="Clarke W.E."/>
            <person name="Town C.D."/>
            <person name="Nixon J."/>
            <person name="Krishnakumar V."/>
            <person name="Bidwell S.L."/>
            <person name="Denoeud F."/>
            <person name="Belcram H."/>
            <person name="Links M.G."/>
            <person name="Just J."/>
            <person name="Clarke C."/>
            <person name="Bender T."/>
            <person name="Huebert T."/>
            <person name="Mason A.S."/>
            <person name="Pires J.C."/>
            <person name="Barker G."/>
            <person name="Moore J."/>
            <person name="Walley P.G."/>
            <person name="Manoli S."/>
            <person name="Batley J."/>
            <person name="Edwards D."/>
            <person name="Nelson M.N."/>
            <person name="Wang X."/>
            <person name="Paterson A.H."/>
            <person name="King G."/>
            <person name="Bancroft I."/>
            <person name="Chalhoub B."/>
            <person name="Sharpe A.G."/>
        </authorList>
    </citation>
    <scope>NUCLEOTIDE SEQUENCE</scope>
    <source>
        <strain evidence="1 2">cv. TO1000</strain>
    </source>
</reference>
<sequence length="260" mass="28659">MTARCDVATKSADSVNAKSDLSEEEIEAKAKVGSLIRVTAPLKGPDGRVYHSHDGLAPHSHEPIYSPGYFSCRAPSLNDRNFSERAFTVGIGVPVGTGNFEFGVGLQMGTGNWGRYSLLQIVVLLLSKAVKVFTEELVPANPDILEGILGRLIKDLRRKDSFFSGRRTSAIGKCCDHRPAEVDQEKKDLLRISSCRKVDPCTGPEKLIRSCSALESLQLKNCCLNDEEGMGASWGIIFYLRWILVLDQRSVGSFLMFYIN</sequence>
<dbReference type="GO" id="GO:0003924">
    <property type="term" value="F:GTPase activity"/>
    <property type="evidence" value="ECO:0007669"/>
    <property type="project" value="InterPro"/>
</dbReference>
<keyword evidence="2" id="KW-1185">Reference proteome</keyword>
<dbReference type="EnsemblPlants" id="Bo7g050230.1">
    <property type="protein sequence ID" value="Bo7g050230.1"/>
    <property type="gene ID" value="Bo7g050230"/>
</dbReference>
<dbReference type="eggNOG" id="KOG1947">
    <property type="taxonomic scope" value="Eukaryota"/>
</dbReference>
<organism evidence="1 2">
    <name type="scientific">Brassica oleracea var. oleracea</name>
    <dbReference type="NCBI Taxonomy" id="109376"/>
    <lineage>
        <taxon>Eukaryota</taxon>
        <taxon>Viridiplantae</taxon>
        <taxon>Streptophyta</taxon>
        <taxon>Embryophyta</taxon>
        <taxon>Tracheophyta</taxon>
        <taxon>Spermatophyta</taxon>
        <taxon>Magnoliopsida</taxon>
        <taxon>eudicotyledons</taxon>
        <taxon>Gunneridae</taxon>
        <taxon>Pentapetalae</taxon>
        <taxon>rosids</taxon>
        <taxon>malvids</taxon>
        <taxon>Brassicales</taxon>
        <taxon>Brassicaceae</taxon>
        <taxon>Brassiceae</taxon>
        <taxon>Brassica</taxon>
    </lineage>
</organism>
<evidence type="ECO:0000313" key="1">
    <source>
        <dbReference type="EnsemblPlants" id="Bo7g050230.1"/>
    </source>
</evidence>
<dbReference type="PANTHER" id="PTHR31715:SF0">
    <property type="entry name" value="UREASE ACCESSORY PROTEIN G"/>
    <property type="match status" value="1"/>
</dbReference>
<dbReference type="Proteomes" id="UP000032141">
    <property type="component" value="Chromosome C7"/>
</dbReference>
<dbReference type="OMA" id="CCDHRPA"/>
<dbReference type="InterPro" id="IPR004400">
    <property type="entry name" value="UreG"/>
</dbReference>
<name>A0A0D3D6J8_BRAOL</name>
<evidence type="ECO:0000313" key="2">
    <source>
        <dbReference type="Proteomes" id="UP000032141"/>
    </source>
</evidence>
<dbReference type="GO" id="GO:0043419">
    <property type="term" value="P:urea catabolic process"/>
    <property type="evidence" value="ECO:0007669"/>
    <property type="project" value="InterPro"/>
</dbReference>
<proteinExistence type="predicted"/>
<dbReference type="HOGENOM" id="CLU_1070972_0_0_1"/>
<dbReference type="AlphaFoldDB" id="A0A0D3D6J8"/>
<protein>
    <submittedName>
        <fullName evidence="1">Uncharacterized protein</fullName>
    </submittedName>
</protein>
<dbReference type="Gramene" id="Bo7g050230.1">
    <property type="protein sequence ID" value="Bo7g050230.1"/>
    <property type="gene ID" value="Bo7g050230"/>
</dbReference>
<accession>A0A0D3D6J8</accession>
<reference evidence="1" key="2">
    <citation type="submission" date="2015-03" db="UniProtKB">
        <authorList>
            <consortium name="EnsemblPlants"/>
        </authorList>
    </citation>
    <scope>IDENTIFICATION</scope>
</reference>